<feature type="signal peptide" evidence="1">
    <location>
        <begin position="1"/>
        <end position="20"/>
    </location>
</feature>
<evidence type="ECO:0000313" key="4">
    <source>
        <dbReference type="EMBL" id="CAF4249002.1"/>
    </source>
</evidence>
<name>A0A816N6Y6_9BILA</name>
<evidence type="ECO:0000259" key="2">
    <source>
        <dbReference type="SMART" id="SM00867"/>
    </source>
</evidence>
<evidence type="ECO:0000313" key="6">
    <source>
        <dbReference type="Proteomes" id="UP000663866"/>
    </source>
</evidence>
<dbReference type="PANTHER" id="PTHR34406">
    <property type="entry name" value="PROTEIN YCEI"/>
    <property type="match status" value="1"/>
</dbReference>
<evidence type="ECO:0000313" key="5">
    <source>
        <dbReference type="Proteomes" id="UP000663856"/>
    </source>
</evidence>
<dbReference type="AlphaFoldDB" id="A0A816N6Y6"/>
<dbReference type="Proteomes" id="UP000663856">
    <property type="component" value="Unassembled WGS sequence"/>
</dbReference>
<feature type="chain" id="PRO_5035609772" description="Lipid/polyisoprenoid-binding YceI-like domain-containing protein" evidence="1">
    <location>
        <begin position="21"/>
        <end position="197"/>
    </location>
</feature>
<evidence type="ECO:0000256" key="1">
    <source>
        <dbReference type="SAM" id="SignalP"/>
    </source>
</evidence>
<dbReference type="SMART" id="SM00867">
    <property type="entry name" value="YceI"/>
    <property type="match status" value="1"/>
</dbReference>
<sequence>MLFRIVLALITVSINAAVWAAPYKLDESHTQVGFKIKHLVISTVSGRFNKFSGSFDFDPAKGEIKDLKVEIEASSIDTTEPDRDKHLKSVDFFDVEKYPKLTFVSAKTVTKANQPTQLEGALTIHGIKKNVTLELDYKGATTDPWGNERIAFEASTKVNRKDFDLKWNKSLDKGGVMIADEVKILIEGEALLQKPAK</sequence>
<dbReference type="SUPFAM" id="SSF101874">
    <property type="entry name" value="YceI-like"/>
    <property type="match status" value="1"/>
</dbReference>
<dbReference type="Proteomes" id="UP000663866">
    <property type="component" value="Unassembled WGS sequence"/>
</dbReference>
<feature type="domain" description="Lipid/polyisoprenoid-binding YceI-like" evidence="2">
    <location>
        <begin position="22"/>
        <end position="191"/>
    </location>
</feature>
<evidence type="ECO:0000313" key="3">
    <source>
        <dbReference type="EMBL" id="CAF2025792.1"/>
    </source>
</evidence>
<reference evidence="3" key="1">
    <citation type="submission" date="2021-02" db="EMBL/GenBank/DDBJ databases">
        <authorList>
            <person name="Nowell W R."/>
        </authorList>
    </citation>
    <scope>NUCLEOTIDE SEQUENCE</scope>
</reference>
<dbReference type="Gene3D" id="2.40.128.110">
    <property type="entry name" value="Lipid/polyisoprenoid-binding, YceI-like"/>
    <property type="match status" value="1"/>
</dbReference>
<accession>A0A816N6Y6</accession>
<keyword evidence="1" id="KW-0732">Signal</keyword>
<dbReference type="InterPro" id="IPR007372">
    <property type="entry name" value="Lipid/polyisoprenoid-bd_YceI"/>
</dbReference>
<dbReference type="EMBL" id="CAJNRF010001759">
    <property type="protein sequence ID" value="CAF2025792.1"/>
    <property type="molecule type" value="Genomic_DNA"/>
</dbReference>
<dbReference type="Pfam" id="PF04264">
    <property type="entry name" value="YceI"/>
    <property type="match status" value="1"/>
</dbReference>
<keyword evidence="6" id="KW-1185">Reference proteome</keyword>
<gene>
    <name evidence="4" type="ORF">OVN521_LOCUS28917</name>
    <name evidence="3" type="ORF">WKI299_LOCUS6042</name>
</gene>
<dbReference type="PANTHER" id="PTHR34406:SF1">
    <property type="entry name" value="PROTEIN YCEI"/>
    <property type="match status" value="1"/>
</dbReference>
<dbReference type="EMBL" id="CAJOBG010008659">
    <property type="protein sequence ID" value="CAF4249002.1"/>
    <property type="molecule type" value="Genomic_DNA"/>
</dbReference>
<proteinExistence type="predicted"/>
<comment type="caution">
    <text evidence="3">The sequence shown here is derived from an EMBL/GenBank/DDBJ whole genome shotgun (WGS) entry which is preliminary data.</text>
</comment>
<protein>
    <recommendedName>
        <fullName evidence="2">Lipid/polyisoprenoid-binding YceI-like domain-containing protein</fullName>
    </recommendedName>
</protein>
<dbReference type="InterPro" id="IPR036761">
    <property type="entry name" value="TTHA0802/YceI-like_sf"/>
</dbReference>
<organism evidence="3 5">
    <name type="scientific">Rotaria magnacalcarata</name>
    <dbReference type="NCBI Taxonomy" id="392030"/>
    <lineage>
        <taxon>Eukaryota</taxon>
        <taxon>Metazoa</taxon>
        <taxon>Spiralia</taxon>
        <taxon>Gnathifera</taxon>
        <taxon>Rotifera</taxon>
        <taxon>Eurotatoria</taxon>
        <taxon>Bdelloidea</taxon>
        <taxon>Philodinida</taxon>
        <taxon>Philodinidae</taxon>
        <taxon>Rotaria</taxon>
    </lineage>
</organism>